<comment type="similarity">
    <text evidence="1">Belongs to the aldo/keto reductase family.</text>
</comment>
<dbReference type="PIRSF" id="PIRSF000097">
    <property type="entry name" value="AKR"/>
    <property type="match status" value="1"/>
</dbReference>
<sequence length="274" mass="30298">MSTLSLNSGHTIPQIGYGTYATEDTAASVAQALKLGYRHLDTAQMYENEAAVGEGIRRSGLDRSEVFITTKLNNGNHLREDALASFEASLQALGTEYVDLFLIHWPVPTLYDGDFVSTWRTMQQIADSGRAKTIGVSNFTAEHIDRLITETGVVPAVNQIEVHPYFPNDAVRGYCREHGIVVEAWSPLGRGDEFADPTVREVAQQLDVSEAQVILRWHLQRGDVVIPKSSTEERMRANLDLHSFLLSEEQMAAISELDRGEAGRRGGHPDTFTG</sequence>
<dbReference type="InterPro" id="IPR018170">
    <property type="entry name" value="Aldo/ket_reductase_CS"/>
</dbReference>
<dbReference type="PROSITE" id="PS00063">
    <property type="entry name" value="ALDOKETO_REDUCTASE_3"/>
    <property type="match status" value="1"/>
</dbReference>
<organism evidence="5 6">
    <name type="scientific">Nesterenkonia aerolata</name>
    <dbReference type="NCBI Taxonomy" id="3074079"/>
    <lineage>
        <taxon>Bacteria</taxon>
        <taxon>Bacillati</taxon>
        <taxon>Actinomycetota</taxon>
        <taxon>Actinomycetes</taxon>
        <taxon>Micrococcales</taxon>
        <taxon>Micrococcaceae</taxon>
        <taxon>Nesterenkonia</taxon>
    </lineage>
</organism>
<dbReference type="PROSITE" id="PS00062">
    <property type="entry name" value="ALDOKETO_REDUCTASE_2"/>
    <property type="match status" value="1"/>
</dbReference>
<dbReference type="RefSeq" id="WP_310548428.1">
    <property type="nucleotide sequence ID" value="NZ_JAVKGR010000007.1"/>
</dbReference>
<evidence type="ECO:0000259" key="4">
    <source>
        <dbReference type="Pfam" id="PF00248"/>
    </source>
</evidence>
<dbReference type="EMBL" id="JAVKGR010000007">
    <property type="protein sequence ID" value="MDR8019437.1"/>
    <property type="molecule type" value="Genomic_DNA"/>
</dbReference>
<accession>A0ABU2DSF4</accession>
<dbReference type="PANTHER" id="PTHR43827">
    <property type="entry name" value="2,5-DIKETO-D-GLUCONIC ACID REDUCTASE"/>
    <property type="match status" value="1"/>
</dbReference>
<keyword evidence="3" id="KW-0560">Oxidoreductase</keyword>
<evidence type="ECO:0000313" key="5">
    <source>
        <dbReference type="EMBL" id="MDR8019437.1"/>
    </source>
</evidence>
<dbReference type="InterPro" id="IPR023210">
    <property type="entry name" value="NADP_OxRdtase_dom"/>
</dbReference>
<dbReference type="InterPro" id="IPR036812">
    <property type="entry name" value="NAD(P)_OxRdtase_dom_sf"/>
</dbReference>
<name>A0ABU2DSF4_9MICC</name>
<dbReference type="PANTHER" id="PTHR43827:SF3">
    <property type="entry name" value="NADP-DEPENDENT OXIDOREDUCTASE DOMAIN-CONTAINING PROTEIN"/>
    <property type="match status" value="1"/>
</dbReference>
<evidence type="ECO:0000256" key="1">
    <source>
        <dbReference type="ARBA" id="ARBA00007905"/>
    </source>
</evidence>
<keyword evidence="6" id="KW-1185">Reference proteome</keyword>
<proteinExistence type="inferred from homology"/>
<evidence type="ECO:0000313" key="6">
    <source>
        <dbReference type="Proteomes" id="UP001251870"/>
    </source>
</evidence>
<dbReference type="PROSITE" id="PS00798">
    <property type="entry name" value="ALDOKETO_REDUCTASE_1"/>
    <property type="match status" value="1"/>
</dbReference>
<dbReference type="PRINTS" id="PR00069">
    <property type="entry name" value="ALDKETRDTASE"/>
</dbReference>
<feature type="domain" description="NADP-dependent oxidoreductase" evidence="4">
    <location>
        <begin position="16"/>
        <end position="258"/>
    </location>
</feature>
<gene>
    <name evidence="5" type="ORF">RIL96_07630</name>
</gene>
<evidence type="ECO:0000256" key="2">
    <source>
        <dbReference type="ARBA" id="ARBA00022857"/>
    </source>
</evidence>
<dbReference type="CDD" id="cd19071">
    <property type="entry name" value="AKR_AKR1-5-like"/>
    <property type="match status" value="1"/>
</dbReference>
<keyword evidence="2" id="KW-0521">NADP</keyword>
<reference evidence="5 6" key="1">
    <citation type="submission" date="2023-09" db="EMBL/GenBank/DDBJ databases">
        <title>Description of three actinobacteria isolated from air of manufacturing shop in a pharmaceutical factory.</title>
        <authorList>
            <person name="Zhang D.-F."/>
        </authorList>
    </citation>
    <scope>NUCLEOTIDE SEQUENCE [LARGE SCALE GENOMIC DNA]</scope>
    <source>
        <strain evidence="5 6">LY-0111</strain>
    </source>
</reference>
<dbReference type="Pfam" id="PF00248">
    <property type="entry name" value="Aldo_ket_red"/>
    <property type="match status" value="1"/>
</dbReference>
<dbReference type="InterPro" id="IPR020471">
    <property type="entry name" value="AKR"/>
</dbReference>
<dbReference type="Proteomes" id="UP001251870">
    <property type="component" value="Unassembled WGS sequence"/>
</dbReference>
<dbReference type="SUPFAM" id="SSF51430">
    <property type="entry name" value="NAD(P)-linked oxidoreductase"/>
    <property type="match status" value="1"/>
</dbReference>
<evidence type="ECO:0000256" key="3">
    <source>
        <dbReference type="ARBA" id="ARBA00023002"/>
    </source>
</evidence>
<comment type="caution">
    <text evidence="5">The sequence shown here is derived from an EMBL/GenBank/DDBJ whole genome shotgun (WGS) entry which is preliminary data.</text>
</comment>
<dbReference type="Gene3D" id="3.20.20.100">
    <property type="entry name" value="NADP-dependent oxidoreductase domain"/>
    <property type="match status" value="1"/>
</dbReference>
<protein>
    <submittedName>
        <fullName evidence="5">Aldo/keto reductase</fullName>
    </submittedName>
</protein>